<dbReference type="EMBL" id="NHON01000081">
    <property type="protein sequence ID" value="OWJ63750.1"/>
    <property type="molecule type" value="Genomic_DNA"/>
</dbReference>
<comment type="caution">
    <text evidence="1">The sequence shown here is derived from an EMBL/GenBank/DDBJ whole genome shotgun (WGS) entry which is preliminary data.</text>
</comment>
<dbReference type="Proteomes" id="UP000196655">
    <property type="component" value="Unassembled WGS sequence"/>
</dbReference>
<name>A0A211ZEU3_9PROT</name>
<evidence type="ECO:0000313" key="2">
    <source>
        <dbReference type="Proteomes" id="UP000196655"/>
    </source>
</evidence>
<sequence>MHPHAYRLLTDSPAKKKAKRLVEIVGLMGFNIKLSRAQELVARLMGYSSWSELLSTIRTTPEVGVPDQMLPPKAAAERRKFQVALLVEEFNIEAWIAKRLLAALAPTGESYGHDWSMVEKLGLRLSDEDIAWLEESMALVREFDAAIRPLYALSNLPNKGLTHVRLQNFVPGRRRLSNRRATSPDDIVEWVADSFPEDAPLTGGKLAEVAKQAQSACQAFSALDIRIRALGAAPMLAPVDWTFLMLFRAHTGGGDRRFYTPINPEPWLHIGFDLPGFCFNPENEWNASRALALQMALRREFLDSGWTGDGEEWEVTFRDGNSAKEVIKVRAVSAGAAYAWAAAARGAIRIAKQQIAGSVSLVSIVGPNGSVSPEQALAVAVNETVIRRGRLLDATRLRVRGQRKAA</sequence>
<reference evidence="2" key="1">
    <citation type="submission" date="2017-05" db="EMBL/GenBank/DDBJ databases">
        <authorList>
            <person name="Macchi M."/>
            <person name="Festa S."/>
            <person name="Coppotelli B.M."/>
            <person name="Morelli I.S."/>
        </authorList>
    </citation>
    <scope>NUCLEOTIDE SEQUENCE [LARGE SCALE GENOMIC DNA]</scope>
    <source>
        <strain evidence="2">I</strain>
    </source>
</reference>
<gene>
    <name evidence="1" type="ORF">BWR60_28335</name>
</gene>
<protein>
    <submittedName>
        <fullName evidence="1">Uncharacterized protein</fullName>
    </submittedName>
</protein>
<evidence type="ECO:0000313" key="1">
    <source>
        <dbReference type="EMBL" id="OWJ63750.1"/>
    </source>
</evidence>
<dbReference type="AlphaFoldDB" id="A0A211ZEU3"/>
<proteinExistence type="predicted"/>
<keyword evidence="2" id="KW-1185">Reference proteome</keyword>
<organism evidence="1 2">
    <name type="scientific">Inquilinus limosus</name>
    <dbReference type="NCBI Taxonomy" id="171674"/>
    <lineage>
        <taxon>Bacteria</taxon>
        <taxon>Pseudomonadati</taxon>
        <taxon>Pseudomonadota</taxon>
        <taxon>Alphaproteobacteria</taxon>
        <taxon>Rhodospirillales</taxon>
        <taxon>Rhodospirillaceae</taxon>
        <taxon>Inquilinus</taxon>
    </lineage>
</organism>
<accession>A0A211ZEU3</accession>
<dbReference type="RefSeq" id="WP_088155330.1">
    <property type="nucleotide sequence ID" value="NZ_NHON01000081.1"/>
</dbReference>